<organism evidence="2 3">
    <name type="scientific">Saponaria officinalis</name>
    <name type="common">Common soapwort</name>
    <name type="synonym">Lychnis saponaria</name>
    <dbReference type="NCBI Taxonomy" id="3572"/>
    <lineage>
        <taxon>Eukaryota</taxon>
        <taxon>Viridiplantae</taxon>
        <taxon>Streptophyta</taxon>
        <taxon>Embryophyta</taxon>
        <taxon>Tracheophyta</taxon>
        <taxon>Spermatophyta</taxon>
        <taxon>Magnoliopsida</taxon>
        <taxon>eudicotyledons</taxon>
        <taxon>Gunneridae</taxon>
        <taxon>Pentapetalae</taxon>
        <taxon>Caryophyllales</taxon>
        <taxon>Caryophyllaceae</taxon>
        <taxon>Caryophylleae</taxon>
        <taxon>Saponaria</taxon>
    </lineage>
</organism>
<dbReference type="EMBL" id="JBDFQZ010000006">
    <property type="protein sequence ID" value="KAK9713866.1"/>
    <property type="molecule type" value="Genomic_DNA"/>
</dbReference>
<dbReference type="AlphaFoldDB" id="A0AAW1K449"/>
<accession>A0AAW1K449</accession>
<gene>
    <name evidence="2" type="ORF">RND81_06G056000</name>
</gene>
<keyword evidence="1" id="KW-0812">Transmembrane</keyword>
<reference evidence="2" key="1">
    <citation type="submission" date="2024-03" db="EMBL/GenBank/DDBJ databases">
        <title>WGS assembly of Saponaria officinalis var. Norfolk2.</title>
        <authorList>
            <person name="Jenkins J."/>
            <person name="Shu S."/>
            <person name="Grimwood J."/>
            <person name="Barry K."/>
            <person name="Goodstein D."/>
            <person name="Schmutz J."/>
            <person name="Leebens-Mack J."/>
            <person name="Osbourn A."/>
        </authorList>
    </citation>
    <scope>NUCLEOTIDE SEQUENCE [LARGE SCALE GENOMIC DNA]</scope>
    <source>
        <strain evidence="2">JIC</strain>
    </source>
</reference>
<dbReference type="Proteomes" id="UP001443914">
    <property type="component" value="Unassembled WGS sequence"/>
</dbReference>
<comment type="caution">
    <text evidence="2">The sequence shown here is derived from an EMBL/GenBank/DDBJ whole genome shotgun (WGS) entry which is preliminary data.</text>
</comment>
<proteinExistence type="predicted"/>
<evidence type="ECO:0000256" key="1">
    <source>
        <dbReference type="SAM" id="Phobius"/>
    </source>
</evidence>
<evidence type="ECO:0000313" key="2">
    <source>
        <dbReference type="EMBL" id="KAK9713866.1"/>
    </source>
</evidence>
<protein>
    <submittedName>
        <fullName evidence="2">Uncharacterized protein</fullName>
    </submittedName>
</protein>
<name>A0AAW1K449_SAPOF</name>
<keyword evidence="3" id="KW-1185">Reference proteome</keyword>
<evidence type="ECO:0000313" key="3">
    <source>
        <dbReference type="Proteomes" id="UP001443914"/>
    </source>
</evidence>
<keyword evidence="1" id="KW-0472">Membrane</keyword>
<sequence>MKTVLVDFRRRFVVEGEEIPGSSQVRPWDTPGFCRRCQIRMDLEEDGRGGFWLGLGGSFLLISAGFALIVKKRVRLRLILIGVEVEGLVMKEIILHLRGLAHRLL</sequence>
<keyword evidence="1" id="KW-1133">Transmembrane helix</keyword>
<feature type="transmembrane region" description="Helical" evidence="1">
    <location>
        <begin position="50"/>
        <end position="70"/>
    </location>
</feature>